<reference evidence="3 4" key="1">
    <citation type="submission" date="2009-12" db="EMBL/GenBank/DDBJ databases">
        <title>Living fossils from the dawn of multicellularity.</title>
        <authorList>
            <person name="Gloeckner G."/>
            <person name="Schaap P."/>
            <person name="Noegel A.A."/>
            <person name="Felder M."/>
            <person name="Eichinger L."/>
            <person name="Heidel A.J."/>
            <person name="Platzer M."/>
        </authorList>
    </citation>
    <scope>NUCLEOTIDE SEQUENCE [LARGE SCALE GENOMIC DNA]</scope>
    <source>
        <strain evidence="4">ATCC 26659 / Pp 5 / PN500</strain>
        <plasmid evidence="4">Plasmid PPN500</plasmid>
    </source>
</reference>
<feature type="compositionally biased region" description="Low complexity" evidence="1">
    <location>
        <begin position="238"/>
        <end position="256"/>
    </location>
</feature>
<gene>
    <name evidence="3" type="ORF">PPL_03503</name>
</gene>
<sequence length="934" mass="105400">MNIYIGLIIIYFTIYFGHIDANKQKHHDQDDTYHDHIYFLQKETNDGPLYANNYQQSFRYEFPKIPIIPKISLDTSDYNQLFNIPHISHVSSHKLFISFSNEFNKTIMISNGISNVTFYNSSFKDDIIDISTQCKAFSYFSYVIVDLDCKNRHSCISRSLLSKCDVYFEDIRSNSYFDISKLIYSLLYILCTNIFSKLRSHSSHKSKSHKKTKPKITSTSSTTKPIQNHSHATPTPNGQYVQGFQGQTQNQGQGSQVFPGQNQFHSSQYNNDYLSFNKNNISPPPMANNHRYIYTPSSYSPYTTSIYILCVCMISGVTSCDSFLPMGSGMMTTMYELSQGVVNTSFTGYQSIFMPSEMHKVCMPVSDDYGLLGTIEIEIKNYRIQTQSELSYYTSNWTGVSFCRERMHRAEGSQCGTGERYSCSNIVPTDGDMNNEIEKTIHKDVLEAIGESYCYSAGRCGNLLKCGTYGYDNSFCYYGRAGIVPIGDIATVKKVINTRLEYDIDINFRTKDSTTRLKVERDNPKADINIRISETGDISNTANIVGQHFVLYMGHTYLARAAENKMPQSNAIGDIQAEEKEHLLNRVQNKISLPGFSLWSISKVEGGGHANFVSQGINSIGQFPKDVVTVGNHIWTASNEEWTTTPTLHNPMNIVLEFTKNISFARTVSMVCPVVISSYSSADGCRSCSRGSSVVINAMSNCSSGYVKVINTNGKVNFADKTIILDTHPRNYTLVYHTDLELVEDNICLQIVTVTSNRTSCFKLFQKLKTDISVLEWRIDFKKNIEKSDNDTPGSAPPLGVPGDSNSIGSLIGNFVRKLLASYFSFLFDIWYSIFGPIIAKLKWVLLVIIIIVVIVAIIYIYIYGASIFKFIKLILPTKKTDWLPLVCQALHISRLESPIALYPLKPPAEEESDDDDIIDDIDDLNLEEESDDE</sequence>
<feature type="compositionally biased region" description="Polar residues" evidence="1">
    <location>
        <begin position="227"/>
        <end position="237"/>
    </location>
</feature>
<keyword evidence="4" id="KW-1185">Reference proteome</keyword>
<proteinExistence type="predicted"/>
<dbReference type="InParanoid" id="D3EMR1"/>
<protein>
    <submittedName>
        <fullName evidence="3">Uncharacterized protein</fullName>
    </submittedName>
</protein>
<keyword evidence="3" id="KW-0614">Plasmid</keyword>
<feature type="compositionally biased region" description="Basic residues" evidence="1">
    <location>
        <begin position="203"/>
        <end position="214"/>
    </location>
</feature>
<dbReference type="EMBL" id="CP001838">
    <property type="protein sequence ID" value="ADC31710.1"/>
    <property type="molecule type" value="Genomic_DNA"/>
</dbReference>
<evidence type="ECO:0000256" key="1">
    <source>
        <dbReference type="SAM" id="MobiDB-lite"/>
    </source>
</evidence>
<dbReference type="AlphaFoldDB" id="D3EMR1"/>
<evidence type="ECO:0000256" key="2">
    <source>
        <dbReference type="SAM" id="Phobius"/>
    </source>
</evidence>
<organism evidence="3 4">
    <name type="scientific">Heterostelium pallidum (strain ATCC 26659 / Pp 5 / PN500)</name>
    <name type="common">Cellular slime mold</name>
    <name type="synonym">Polysphondylium pallidum</name>
    <dbReference type="NCBI Taxonomy" id="670386"/>
    <lineage>
        <taxon>Eukaryota</taxon>
        <taxon>Amoebozoa</taxon>
        <taxon>Evosea</taxon>
        <taxon>Eumycetozoa</taxon>
        <taxon>Dictyostelia</taxon>
        <taxon>Acytosteliales</taxon>
        <taxon>Acytosteliaceae</taxon>
        <taxon>Heterostelium</taxon>
    </lineage>
</organism>
<geneLocation type="plasmid" evidence="3 4">
    <name>PPN500</name>
</geneLocation>
<feature type="compositionally biased region" description="Low complexity" evidence="1">
    <location>
        <begin position="215"/>
        <end position="226"/>
    </location>
</feature>
<dbReference type="GeneID" id="8836310"/>
<evidence type="ECO:0000313" key="4">
    <source>
        <dbReference type="Proteomes" id="UP000001396"/>
    </source>
</evidence>
<name>D3EMR1_HETP5</name>
<keyword evidence="2" id="KW-0472">Membrane</keyword>
<feature type="transmembrane region" description="Helical" evidence="2">
    <location>
        <begin position="820"/>
        <end position="838"/>
    </location>
</feature>
<dbReference type="Proteomes" id="UP000001396">
    <property type="component" value="Plasmid PPN500"/>
</dbReference>
<evidence type="ECO:0000313" key="3">
    <source>
        <dbReference type="EMBL" id="ADC31710.1"/>
    </source>
</evidence>
<keyword evidence="2" id="KW-0812">Transmembrane</keyword>
<feature type="region of interest" description="Disordered" evidence="1">
    <location>
        <begin position="203"/>
        <end position="261"/>
    </location>
</feature>
<accession>D3EMR1</accession>
<feature type="transmembrane region" description="Helical" evidence="2">
    <location>
        <begin position="844"/>
        <end position="863"/>
    </location>
</feature>
<keyword evidence="2" id="KW-1133">Transmembrane helix</keyword>
<dbReference type="RefSeq" id="YP_003422574.1">
    <property type="nucleotide sequence ID" value="NC_013781.1"/>
</dbReference>